<organism evidence="1 2">
    <name type="scientific">Trichuris trichiura</name>
    <name type="common">Whipworm</name>
    <name type="synonym">Trichocephalus trichiurus</name>
    <dbReference type="NCBI Taxonomy" id="36087"/>
    <lineage>
        <taxon>Eukaryota</taxon>
        <taxon>Metazoa</taxon>
        <taxon>Ecdysozoa</taxon>
        <taxon>Nematoda</taxon>
        <taxon>Enoplea</taxon>
        <taxon>Dorylaimia</taxon>
        <taxon>Trichinellida</taxon>
        <taxon>Trichuridae</taxon>
        <taxon>Trichuris</taxon>
    </lineage>
</organism>
<sequence length="77" mass="8692">MDLCQQKVEQEAQRCFKQSARIGRRNAIANDVSIYDQTMSITILAVELQAMLPFDACRDETPVSAVKRSSFVAVKNR</sequence>
<dbReference type="EMBL" id="HG806002">
    <property type="protein sequence ID" value="CDW56022.1"/>
    <property type="molecule type" value="Genomic_DNA"/>
</dbReference>
<name>A0A077Z6A5_TRITR</name>
<dbReference type="Proteomes" id="UP000030665">
    <property type="component" value="Unassembled WGS sequence"/>
</dbReference>
<evidence type="ECO:0000313" key="2">
    <source>
        <dbReference type="Proteomes" id="UP000030665"/>
    </source>
</evidence>
<dbReference type="AlphaFoldDB" id="A0A077Z6A5"/>
<evidence type="ECO:0000313" key="1">
    <source>
        <dbReference type="EMBL" id="CDW56022.1"/>
    </source>
</evidence>
<protein>
    <submittedName>
        <fullName evidence="1">Uncharacterized protein</fullName>
    </submittedName>
</protein>
<reference evidence="1" key="2">
    <citation type="submission" date="2014-03" db="EMBL/GenBank/DDBJ databases">
        <title>The whipworm genome and dual-species transcriptomics of an intimate host-pathogen interaction.</title>
        <authorList>
            <person name="Foth B.J."/>
            <person name="Tsai I.J."/>
            <person name="Reid A.J."/>
            <person name="Bancroft A.J."/>
            <person name="Nichol S."/>
            <person name="Tracey A."/>
            <person name="Holroyd N."/>
            <person name="Cotton J.A."/>
            <person name="Stanley E.J."/>
            <person name="Zarowiecki M."/>
            <person name="Liu J.Z."/>
            <person name="Huckvale T."/>
            <person name="Cooper P.J."/>
            <person name="Grencis R.K."/>
            <person name="Berriman M."/>
        </authorList>
    </citation>
    <scope>NUCLEOTIDE SEQUENCE [LARGE SCALE GENOMIC DNA]</scope>
</reference>
<reference evidence="1" key="1">
    <citation type="submission" date="2014-01" db="EMBL/GenBank/DDBJ databases">
        <authorList>
            <person name="Aslett M."/>
        </authorList>
    </citation>
    <scope>NUCLEOTIDE SEQUENCE</scope>
</reference>
<gene>
    <name evidence="1" type="ORF">TTRE_0000429601</name>
</gene>
<dbReference type="OrthoDB" id="10280305at2759"/>
<keyword evidence="2" id="KW-1185">Reference proteome</keyword>
<accession>A0A077Z6A5</accession>
<proteinExistence type="predicted"/>